<reference evidence="3" key="1">
    <citation type="journal article" date="2019" name="Int. J. Syst. Evol. Microbiol.">
        <title>The Global Catalogue of Microorganisms (GCM) 10K type strain sequencing project: providing services to taxonomists for standard genome sequencing and annotation.</title>
        <authorList>
            <consortium name="The Broad Institute Genomics Platform"/>
            <consortium name="The Broad Institute Genome Sequencing Center for Infectious Disease"/>
            <person name="Wu L."/>
            <person name="Ma J."/>
        </authorList>
    </citation>
    <scope>NUCLEOTIDE SEQUENCE [LARGE SCALE GENOMIC DNA]</scope>
    <source>
        <strain evidence="3">JCM 9371</strain>
    </source>
</reference>
<protein>
    <submittedName>
        <fullName evidence="2">Phosphotransferase</fullName>
    </submittedName>
</protein>
<evidence type="ECO:0000313" key="3">
    <source>
        <dbReference type="Proteomes" id="UP001597063"/>
    </source>
</evidence>
<dbReference type="Pfam" id="PF01636">
    <property type="entry name" value="APH"/>
    <property type="match status" value="1"/>
</dbReference>
<name>A0ABW2XBW5_9ACTN</name>
<evidence type="ECO:0000259" key="1">
    <source>
        <dbReference type="Pfam" id="PF01636"/>
    </source>
</evidence>
<dbReference type="Gene3D" id="3.90.1200.10">
    <property type="match status" value="1"/>
</dbReference>
<keyword evidence="3" id="KW-1185">Reference proteome</keyword>
<dbReference type="SUPFAM" id="SSF56112">
    <property type="entry name" value="Protein kinase-like (PK-like)"/>
    <property type="match status" value="1"/>
</dbReference>
<accession>A0ABW2XBW5</accession>
<dbReference type="InterPro" id="IPR002575">
    <property type="entry name" value="Aminoglycoside_PTrfase"/>
</dbReference>
<gene>
    <name evidence="2" type="ORF">ACFQZM_04420</name>
</gene>
<proteinExistence type="predicted"/>
<organism evidence="2 3">
    <name type="scientific">Actinomadura fibrosa</name>
    <dbReference type="NCBI Taxonomy" id="111802"/>
    <lineage>
        <taxon>Bacteria</taxon>
        <taxon>Bacillati</taxon>
        <taxon>Actinomycetota</taxon>
        <taxon>Actinomycetes</taxon>
        <taxon>Streptosporangiales</taxon>
        <taxon>Thermomonosporaceae</taxon>
        <taxon>Actinomadura</taxon>
    </lineage>
</organism>
<evidence type="ECO:0000313" key="2">
    <source>
        <dbReference type="EMBL" id="MFD0683731.1"/>
    </source>
</evidence>
<dbReference type="EMBL" id="JBHTGP010000003">
    <property type="protein sequence ID" value="MFD0683731.1"/>
    <property type="molecule type" value="Genomic_DNA"/>
</dbReference>
<comment type="caution">
    <text evidence="2">The sequence shown here is derived from an EMBL/GenBank/DDBJ whole genome shotgun (WGS) entry which is preliminary data.</text>
</comment>
<dbReference type="RefSeq" id="WP_131754766.1">
    <property type="nucleotide sequence ID" value="NZ_CAACUY010000001.1"/>
</dbReference>
<feature type="domain" description="Aminoglycoside phosphotransferase" evidence="1">
    <location>
        <begin position="52"/>
        <end position="190"/>
    </location>
</feature>
<dbReference type="InterPro" id="IPR011009">
    <property type="entry name" value="Kinase-like_dom_sf"/>
</dbReference>
<sequence length="260" mass="29433">MTTTWTKTYTDLQTRRTAAANHQWLTQQMRALSTPMQLARLQQTNPRELTFDYVFGHHARPRDLVMIAGTMGHFHQAVHRTALHQARLDRPFRADPDLSIPDFIAARRDRIRAHLKNSRVPAPALTADQAVQAIEAAADAPASIYADANLRNLLVDGSRVTMVDYDCLTLAPFGYDLAKLIVSLAMTHGPLRPVTIGDALTAYNHALTAAPHPLPVVPWRELMQWTEIHHILTSPYLGRHCYRHSWHQTRPTPHHPPRTD</sequence>
<dbReference type="Proteomes" id="UP001597063">
    <property type="component" value="Unassembled WGS sequence"/>
</dbReference>